<proteinExistence type="predicted"/>
<dbReference type="EMBL" id="JAVDQS010000003">
    <property type="protein sequence ID" value="MDR6404646.1"/>
    <property type="molecule type" value="Genomic_DNA"/>
</dbReference>
<organism evidence="1 2">
    <name type="scientific">Chryseobacterium geocarposphaerae</name>
    <dbReference type="NCBI Taxonomy" id="1416776"/>
    <lineage>
        <taxon>Bacteria</taxon>
        <taxon>Pseudomonadati</taxon>
        <taxon>Bacteroidota</taxon>
        <taxon>Flavobacteriia</taxon>
        <taxon>Flavobacteriales</taxon>
        <taxon>Weeksellaceae</taxon>
        <taxon>Chryseobacterium group</taxon>
        <taxon>Chryseobacterium</taxon>
    </lineage>
</organism>
<dbReference type="Proteomes" id="UP001184853">
    <property type="component" value="Unassembled WGS sequence"/>
</dbReference>
<comment type="caution">
    <text evidence="1">The sequence shown here is derived from an EMBL/GenBank/DDBJ whole genome shotgun (WGS) entry which is preliminary data.</text>
</comment>
<accession>A0ABU1LD42</accession>
<reference evidence="1 2" key="1">
    <citation type="submission" date="2023-07" db="EMBL/GenBank/DDBJ databases">
        <title>Sorghum-associated microbial communities from plants grown in Nebraska, USA.</title>
        <authorList>
            <person name="Schachtman D."/>
        </authorList>
    </citation>
    <scope>NUCLEOTIDE SEQUENCE [LARGE SCALE GENOMIC DNA]</scope>
    <source>
        <strain evidence="1 2">DS1709</strain>
    </source>
</reference>
<sequence length="54" mass="6498">MKILFFLMNFLPNKRSFIRNTDYSATIILVLSIEFFNKQIKIQYKVKKTNGSFF</sequence>
<protein>
    <submittedName>
        <fullName evidence="1">Uncharacterized protein</fullName>
    </submittedName>
</protein>
<evidence type="ECO:0000313" key="2">
    <source>
        <dbReference type="Proteomes" id="UP001184853"/>
    </source>
</evidence>
<name>A0ABU1LD42_9FLAO</name>
<keyword evidence="2" id="KW-1185">Reference proteome</keyword>
<evidence type="ECO:0000313" key="1">
    <source>
        <dbReference type="EMBL" id="MDR6404646.1"/>
    </source>
</evidence>
<gene>
    <name evidence="1" type="ORF">J2781_001566</name>
</gene>